<comment type="caution">
    <text evidence="3">The sequence shown here is derived from an EMBL/GenBank/DDBJ whole genome shotgun (WGS) entry which is preliminary data.</text>
</comment>
<accession>A0ABP0MNH1</accession>
<gene>
    <name evidence="3" type="ORF">CCMP2556_LOCUS26384</name>
</gene>
<sequence length="320" mass="35351">MFEDLKAQHAAERPAFEQELAELKEQNRQVQAAASAKWDAARKAQVSLRRAEEQGEQLAEEFLVRQRQLEQQNLRLRKALSALKTRLFGWKQTKRRLVTRCEPSEERPSISPASLWLESAALESSNRSAAGLTPRPGTPKSPAASLGASLSPASRGSRSPMRASRGNTPRSGSRRPDDEHAQMRECLRNAEERARQAQAELAAAQARLTALEQRQRSLEPKEERTGSSVPSSRFCLEAEAEPLESTEERSCESKQEKGTEVAGEAHPEWRAEPEDPGDLKHTTPTSPDEKSHGLSDTSPSSPPVPWAGSASTSTRSSEFR</sequence>
<name>A0ABP0MNH1_9DINO</name>
<feature type="compositionally biased region" description="Low complexity" evidence="2">
    <location>
        <begin position="196"/>
        <end position="212"/>
    </location>
</feature>
<proteinExistence type="predicted"/>
<feature type="compositionally biased region" description="Polar residues" evidence="2">
    <location>
        <begin position="309"/>
        <end position="320"/>
    </location>
</feature>
<organism evidence="3 4">
    <name type="scientific">Durusdinium trenchii</name>
    <dbReference type="NCBI Taxonomy" id="1381693"/>
    <lineage>
        <taxon>Eukaryota</taxon>
        <taxon>Sar</taxon>
        <taxon>Alveolata</taxon>
        <taxon>Dinophyceae</taxon>
        <taxon>Suessiales</taxon>
        <taxon>Symbiodiniaceae</taxon>
        <taxon>Durusdinium</taxon>
    </lineage>
</organism>
<feature type="coiled-coil region" evidence="1">
    <location>
        <begin position="6"/>
        <end position="86"/>
    </location>
</feature>
<feature type="region of interest" description="Disordered" evidence="2">
    <location>
        <begin position="127"/>
        <end position="320"/>
    </location>
</feature>
<protein>
    <submittedName>
        <fullName evidence="3">Uncharacterized protein</fullName>
    </submittedName>
</protein>
<evidence type="ECO:0000256" key="2">
    <source>
        <dbReference type="SAM" id="MobiDB-lite"/>
    </source>
</evidence>
<feature type="compositionally biased region" description="Basic and acidic residues" evidence="2">
    <location>
        <begin position="174"/>
        <end position="195"/>
    </location>
</feature>
<reference evidence="3 4" key="1">
    <citation type="submission" date="2024-02" db="EMBL/GenBank/DDBJ databases">
        <authorList>
            <person name="Chen Y."/>
            <person name="Shah S."/>
            <person name="Dougan E. K."/>
            <person name="Thang M."/>
            <person name="Chan C."/>
        </authorList>
    </citation>
    <scope>NUCLEOTIDE SEQUENCE [LARGE SCALE GENOMIC DNA]</scope>
</reference>
<feature type="compositionally biased region" description="Basic and acidic residues" evidence="2">
    <location>
        <begin position="246"/>
        <end position="293"/>
    </location>
</feature>
<evidence type="ECO:0000313" key="4">
    <source>
        <dbReference type="Proteomes" id="UP001642484"/>
    </source>
</evidence>
<dbReference type="Proteomes" id="UP001642484">
    <property type="component" value="Unassembled WGS sequence"/>
</dbReference>
<keyword evidence="1" id="KW-0175">Coiled coil</keyword>
<evidence type="ECO:0000256" key="1">
    <source>
        <dbReference type="SAM" id="Coils"/>
    </source>
</evidence>
<keyword evidence="4" id="KW-1185">Reference proteome</keyword>
<feature type="compositionally biased region" description="Basic and acidic residues" evidence="2">
    <location>
        <begin position="213"/>
        <end position="225"/>
    </location>
</feature>
<feature type="compositionally biased region" description="Low complexity" evidence="2">
    <location>
        <begin position="141"/>
        <end position="159"/>
    </location>
</feature>
<evidence type="ECO:0000313" key="3">
    <source>
        <dbReference type="EMBL" id="CAK9052247.1"/>
    </source>
</evidence>
<dbReference type="EMBL" id="CAXAMN010018335">
    <property type="protein sequence ID" value="CAK9052247.1"/>
    <property type="molecule type" value="Genomic_DNA"/>
</dbReference>